<dbReference type="RefSeq" id="WP_281485627.1">
    <property type="nucleotide sequence ID" value="NZ_CP124543.1"/>
</dbReference>
<accession>A0AAJ6NXE6</accession>
<dbReference type="Proteomes" id="UP001223520">
    <property type="component" value="Chromosome"/>
</dbReference>
<evidence type="ECO:0000313" key="1">
    <source>
        <dbReference type="EMBL" id="WGV28402.1"/>
    </source>
</evidence>
<evidence type="ECO:0000313" key="2">
    <source>
        <dbReference type="Proteomes" id="UP001223520"/>
    </source>
</evidence>
<name>A0AAJ6NXE6_9CYAN</name>
<keyword evidence="2" id="KW-1185">Reference proteome</keyword>
<gene>
    <name evidence="1" type="ORF">QI031_13420</name>
</gene>
<dbReference type="EMBL" id="CP124543">
    <property type="protein sequence ID" value="WGV28402.1"/>
    <property type="molecule type" value="Genomic_DNA"/>
</dbReference>
<dbReference type="KEGG" id="hbq:QI031_13420"/>
<protein>
    <submittedName>
        <fullName evidence="1">Uncharacterized protein</fullName>
    </submittedName>
</protein>
<sequence>MAKIVIFDLHPTDADTFLHDLNPGETNTLLGGFLQNLLGGYSDVLLTTIHHVVDQQSNSTYRLAGVDNNKLFTADFSKIAFNLIIV</sequence>
<proteinExistence type="predicted"/>
<reference evidence="1 2" key="1">
    <citation type="journal article" date="2023" name="Limnol Oceanogr Lett">
        <title>Environmental adaptations by the intertidal Antarctic cyanobacterium Halotia branconii CENA392 as revealed using long-read genome sequencing.</title>
        <authorList>
            <person name="Dextro R.B."/>
            <person name="Delbaje E."/>
            <person name="Freitas P.N.N."/>
            <person name="Geraldes V."/>
            <person name="Pinto E."/>
            <person name="Long P.F."/>
            <person name="Fiore M.F."/>
        </authorList>
    </citation>
    <scope>NUCLEOTIDE SEQUENCE [LARGE SCALE GENOMIC DNA]</scope>
    <source>
        <strain evidence="1 2">CENA392</strain>
    </source>
</reference>
<dbReference type="AlphaFoldDB" id="A0AAJ6NXE6"/>
<organism evidence="1 2">
    <name type="scientific">Halotia branconii CENA392</name>
    <dbReference type="NCBI Taxonomy" id="1539056"/>
    <lineage>
        <taxon>Bacteria</taxon>
        <taxon>Bacillati</taxon>
        <taxon>Cyanobacteriota</taxon>
        <taxon>Cyanophyceae</taxon>
        <taxon>Nostocales</taxon>
        <taxon>Nodulariaceae</taxon>
        <taxon>Halotia</taxon>
    </lineage>
</organism>